<dbReference type="SMART" id="SM00692">
    <property type="entry name" value="DM3"/>
    <property type="match status" value="1"/>
</dbReference>
<gene>
    <name evidence="8" type="ORF">NDU88_003667</name>
</gene>
<protein>
    <recommendedName>
        <fullName evidence="7">THAP-type domain-containing protein</fullName>
    </recommendedName>
</protein>
<dbReference type="SUPFAM" id="SSF57716">
    <property type="entry name" value="Glucocorticoid receptor-like (DNA-binding domain)"/>
    <property type="match status" value="1"/>
</dbReference>
<evidence type="ECO:0000256" key="4">
    <source>
        <dbReference type="ARBA" id="ARBA00023125"/>
    </source>
</evidence>
<accession>A0AAV7MUY9</accession>
<dbReference type="Proteomes" id="UP001066276">
    <property type="component" value="Chromosome 9"/>
</dbReference>
<comment type="caution">
    <text evidence="8">The sequence shown here is derived from an EMBL/GenBank/DDBJ whole genome shotgun (WGS) entry which is preliminary data.</text>
</comment>
<feature type="domain" description="THAP-type" evidence="7">
    <location>
        <begin position="84"/>
        <end position="172"/>
    </location>
</feature>
<evidence type="ECO:0000313" key="8">
    <source>
        <dbReference type="EMBL" id="KAJ1106264.1"/>
    </source>
</evidence>
<evidence type="ECO:0000256" key="5">
    <source>
        <dbReference type="PROSITE-ProRule" id="PRU00309"/>
    </source>
</evidence>
<feature type="region of interest" description="Disordered" evidence="6">
    <location>
        <begin position="365"/>
        <end position="391"/>
    </location>
</feature>
<keyword evidence="4 5" id="KW-0238">DNA-binding</keyword>
<evidence type="ECO:0000259" key="7">
    <source>
        <dbReference type="PROSITE" id="PS50950"/>
    </source>
</evidence>
<dbReference type="Pfam" id="PF12017">
    <property type="entry name" value="Tnp_P_element"/>
    <property type="match status" value="1"/>
</dbReference>
<dbReference type="InterPro" id="IPR021896">
    <property type="entry name" value="THAP9-like_HTH"/>
</dbReference>
<dbReference type="Pfam" id="PF05485">
    <property type="entry name" value="THAP"/>
    <property type="match status" value="1"/>
</dbReference>
<evidence type="ECO:0000256" key="1">
    <source>
        <dbReference type="ARBA" id="ARBA00022723"/>
    </source>
</evidence>
<dbReference type="PANTHER" id="PTHR47696">
    <property type="entry name" value="THAP DOMAIN-CONTAINING PROTEIN 2"/>
    <property type="match status" value="1"/>
</dbReference>
<dbReference type="GO" id="GO:0008270">
    <property type="term" value="F:zinc ion binding"/>
    <property type="evidence" value="ECO:0007669"/>
    <property type="project" value="UniProtKB-KW"/>
</dbReference>
<keyword evidence="9" id="KW-1185">Reference proteome</keyword>
<dbReference type="InterPro" id="IPR026521">
    <property type="entry name" value="THAP2"/>
</dbReference>
<sequence>MTLECLSSFHLRVTNTKERLPFNFSRQLDVASVAILERSKSRSNATAELQNLSLGYTPRVFRPLKGVGDDFTQIFKAQRRGFIMPRYCCATGCTTHDSAESKEKGISFHLFPGNQELREKWALALKRIDRKTKRLWVPGPGAILCSKHFDPEDFEKFGAKRKLKIGTVPSIFQHTRKRRPRTTKTSLRAAEWKRKAEELREQRAYEEARLRKFLPKVVALDHSYSLESPQAAAKLLFETKDTLLLKRRKLFAAHRVMAYQKKKISSLVDALTAQKQAMEECDRQLRAQFSDLQWELCTTRRVPQYSQEVREFASTLHRHSEKAYSFVRKVLNLPHPATIRSWIPKVDMSGDEPINEPITLQEVPENTEDADDVEAEFQPTEEETGEGQNNQEEVATLELATELHDCFCIFTGVGIQPEIM</sequence>
<keyword evidence="1" id="KW-0479">Metal-binding</keyword>
<name>A0AAV7MUY9_PLEWA</name>
<dbReference type="AlphaFoldDB" id="A0AAV7MUY9"/>
<keyword evidence="3" id="KW-0862">Zinc</keyword>
<dbReference type="SMART" id="SM00980">
    <property type="entry name" value="THAP"/>
    <property type="match status" value="1"/>
</dbReference>
<evidence type="ECO:0000256" key="2">
    <source>
        <dbReference type="ARBA" id="ARBA00022771"/>
    </source>
</evidence>
<feature type="compositionally biased region" description="Acidic residues" evidence="6">
    <location>
        <begin position="365"/>
        <end position="385"/>
    </location>
</feature>
<dbReference type="InterPro" id="IPR006612">
    <property type="entry name" value="THAP_Znf"/>
</dbReference>
<dbReference type="PROSITE" id="PS50950">
    <property type="entry name" value="ZF_THAP"/>
    <property type="match status" value="1"/>
</dbReference>
<dbReference type="EMBL" id="JANPWB010000013">
    <property type="protein sequence ID" value="KAJ1106264.1"/>
    <property type="molecule type" value="Genomic_DNA"/>
</dbReference>
<organism evidence="8 9">
    <name type="scientific">Pleurodeles waltl</name>
    <name type="common">Iberian ribbed newt</name>
    <dbReference type="NCBI Taxonomy" id="8319"/>
    <lineage>
        <taxon>Eukaryota</taxon>
        <taxon>Metazoa</taxon>
        <taxon>Chordata</taxon>
        <taxon>Craniata</taxon>
        <taxon>Vertebrata</taxon>
        <taxon>Euteleostomi</taxon>
        <taxon>Amphibia</taxon>
        <taxon>Batrachia</taxon>
        <taxon>Caudata</taxon>
        <taxon>Salamandroidea</taxon>
        <taxon>Salamandridae</taxon>
        <taxon>Pleurodelinae</taxon>
        <taxon>Pleurodeles</taxon>
    </lineage>
</organism>
<evidence type="ECO:0000256" key="6">
    <source>
        <dbReference type="SAM" id="MobiDB-lite"/>
    </source>
</evidence>
<evidence type="ECO:0000256" key="3">
    <source>
        <dbReference type="ARBA" id="ARBA00022833"/>
    </source>
</evidence>
<dbReference type="PANTHER" id="PTHR47696:SF2">
    <property type="entry name" value="PROVISIONAL ORTHOLOG OF THAP DOMAIN CONTAINING 1"/>
    <property type="match status" value="1"/>
</dbReference>
<proteinExistence type="predicted"/>
<dbReference type="GO" id="GO:0003677">
    <property type="term" value="F:DNA binding"/>
    <property type="evidence" value="ECO:0007669"/>
    <property type="project" value="UniProtKB-UniRule"/>
</dbReference>
<evidence type="ECO:0000313" key="9">
    <source>
        <dbReference type="Proteomes" id="UP001066276"/>
    </source>
</evidence>
<reference evidence="8" key="1">
    <citation type="journal article" date="2022" name="bioRxiv">
        <title>Sequencing and chromosome-scale assembly of the giantPleurodeles waltlgenome.</title>
        <authorList>
            <person name="Brown T."/>
            <person name="Elewa A."/>
            <person name="Iarovenko S."/>
            <person name="Subramanian E."/>
            <person name="Araus A.J."/>
            <person name="Petzold A."/>
            <person name="Susuki M."/>
            <person name="Suzuki K.-i.T."/>
            <person name="Hayashi T."/>
            <person name="Toyoda A."/>
            <person name="Oliveira C."/>
            <person name="Osipova E."/>
            <person name="Leigh N.D."/>
            <person name="Simon A."/>
            <person name="Yun M.H."/>
        </authorList>
    </citation>
    <scope>NUCLEOTIDE SEQUENCE</scope>
    <source>
        <strain evidence="8">20211129_DDA</strain>
        <tissue evidence="8">Liver</tissue>
    </source>
</reference>
<keyword evidence="2 5" id="KW-0863">Zinc-finger</keyword>